<evidence type="ECO:0000313" key="1">
    <source>
        <dbReference type="EMBL" id="QLH50222.1"/>
    </source>
</evidence>
<proteinExistence type="predicted"/>
<dbReference type="EMBL" id="CP058708">
    <property type="protein sequence ID" value="QLH50222.1"/>
    <property type="molecule type" value="Genomic_DNA"/>
</dbReference>
<reference evidence="1 2" key="1">
    <citation type="journal article" date="2019" name="Microbiome">
        <title>Annotated bacterial chromosomes from frame-shift-corrected long-read metagenomic data.</title>
        <authorList>
            <person name="Arumugam K."/>
            <person name="Bagci C."/>
            <person name="Bessarab I."/>
            <person name="Beier S."/>
            <person name="Buchfink B."/>
            <person name="Gorska A."/>
            <person name="Qiu G."/>
            <person name="Huson D.H."/>
            <person name="Williams R.B.H."/>
        </authorList>
    </citation>
    <scope>NUCLEOTIDE SEQUENCE [LARGE SCALE GENOMIC DNA]</scope>
    <source>
        <strain evidence="1">SSA1</strain>
    </source>
</reference>
<organism evidence="1 2">
    <name type="scientific">Candidatus Accumulibacter cognatus</name>
    <dbReference type="NCBI Taxonomy" id="2954383"/>
    <lineage>
        <taxon>Bacteria</taxon>
        <taxon>Pseudomonadati</taxon>
        <taxon>Pseudomonadota</taxon>
        <taxon>Betaproteobacteria</taxon>
        <taxon>Candidatus Accumulibacter</taxon>
    </lineage>
</organism>
<name>A0A7D5SEG2_9PROT</name>
<dbReference type="KEGG" id="acog:HWD57_10855"/>
<dbReference type="Proteomes" id="UP000509684">
    <property type="component" value="Chromosome"/>
</dbReference>
<accession>A0A7D5SEG2</accession>
<sequence length="626" mass="66824">MGIDLLFAEGLAGPDLVFGRTGNPPIIQRLGSAFVPPAPTLDGPLVAGAVPLGLAAGAGLPLALAIARVPALSSAATLPAPAPAFALSYDNAVNRAPFRWADHAWQQAPARGQQSRIGHRAPRAGQVEVSAIARRALRRGERVESAWQPQQRDRRPPVQVVWTEGQPRATAVQEGFQPLSRAVRPAIEAPFTAASQRPRQTACDWIELFRRARPTLSAPWEEGVPRVILLDLSAGSGSPNRLLVSHPWQIGRAPAAGRSPLPPGPEPDPDPYIGSPHLVFPWLGKGGRVIIPVRRTYLVLNEVTLTRVSNTLSLPALSLSLSIDSSSWVWGWSASLPASSLGDLLPAGPGEPVEVEAVVNGVNFRLLAEKITRDRRFAQARITVSGRGLAAELGAPYAPVISRHNEADRTAQQLMGDALTFNAVSLGWDLDWHLTDWLIPAGVWSHTGAAIDACARIAAAAGGYVQASRHSKTLSILPRYPVAPWDWSGVVPDFSLPSAATTRESVRWLEKPAYNSVYLSGEAQGILAHVTRAGTAGDLLAPMIVDALTTHTEAARQRGISVLSDTGPQQHLVLETPVFSGVGIYPVGAFVAFSDGTDSRRGLVRSVSLNATFPTVRQTIEIECHE</sequence>
<protein>
    <submittedName>
        <fullName evidence="1">Uncharacterized protein</fullName>
    </submittedName>
</protein>
<evidence type="ECO:0000313" key="2">
    <source>
        <dbReference type="Proteomes" id="UP000509684"/>
    </source>
</evidence>
<gene>
    <name evidence="1" type="ORF">HWD57_10855</name>
</gene>
<dbReference type="AlphaFoldDB" id="A0A7D5SEG2"/>